<comment type="caution">
    <text evidence="2">The sequence shown here is derived from an EMBL/GenBank/DDBJ whole genome shotgun (WGS) entry which is preliminary data.</text>
</comment>
<feature type="transmembrane region" description="Helical" evidence="1">
    <location>
        <begin position="54"/>
        <end position="75"/>
    </location>
</feature>
<keyword evidence="1" id="KW-0472">Membrane</keyword>
<reference evidence="2" key="2">
    <citation type="submission" date="2020-09" db="EMBL/GenBank/DDBJ databases">
        <authorList>
            <person name="Sun Q."/>
            <person name="Zhou Y."/>
        </authorList>
    </citation>
    <scope>NUCLEOTIDE SEQUENCE</scope>
    <source>
        <strain evidence="2">CGMCC 1.15725</strain>
    </source>
</reference>
<dbReference type="AlphaFoldDB" id="A0A8J3E3I1"/>
<dbReference type="Proteomes" id="UP000646365">
    <property type="component" value="Unassembled WGS sequence"/>
</dbReference>
<evidence type="ECO:0000313" key="2">
    <source>
        <dbReference type="EMBL" id="GGF19248.1"/>
    </source>
</evidence>
<proteinExistence type="predicted"/>
<sequence>MVEQSPLPYRLTMYTSAVVGLLLGLYGNWLPSAPLLFIALIMQWRRVLPPKFEWTRWTTVIALALLIAIDIYGMVDPQVEPFFGQ</sequence>
<evidence type="ECO:0000313" key="3">
    <source>
        <dbReference type="Proteomes" id="UP000646365"/>
    </source>
</evidence>
<evidence type="ECO:0000256" key="1">
    <source>
        <dbReference type="SAM" id="Phobius"/>
    </source>
</evidence>
<reference evidence="2" key="1">
    <citation type="journal article" date="2014" name="Int. J. Syst. Evol. Microbiol.">
        <title>Complete genome sequence of Corynebacterium casei LMG S-19264T (=DSM 44701T), isolated from a smear-ripened cheese.</title>
        <authorList>
            <consortium name="US DOE Joint Genome Institute (JGI-PGF)"/>
            <person name="Walter F."/>
            <person name="Albersmeier A."/>
            <person name="Kalinowski J."/>
            <person name="Ruckert C."/>
        </authorList>
    </citation>
    <scope>NUCLEOTIDE SEQUENCE</scope>
    <source>
        <strain evidence="2">CGMCC 1.15725</strain>
    </source>
</reference>
<organism evidence="2 3">
    <name type="scientific">Aliidongia dinghuensis</name>
    <dbReference type="NCBI Taxonomy" id="1867774"/>
    <lineage>
        <taxon>Bacteria</taxon>
        <taxon>Pseudomonadati</taxon>
        <taxon>Pseudomonadota</taxon>
        <taxon>Alphaproteobacteria</taxon>
        <taxon>Rhodospirillales</taxon>
        <taxon>Dongiaceae</taxon>
        <taxon>Aliidongia</taxon>
    </lineage>
</organism>
<keyword evidence="3" id="KW-1185">Reference proteome</keyword>
<keyword evidence="1" id="KW-1133">Transmembrane helix</keyword>
<protein>
    <submittedName>
        <fullName evidence="2">Uncharacterized protein</fullName>
    </submittedName>
</protein>
<gene>
    <name evidence="2" type="ORF">GCM10011611_26420</name>
</gene>
<dbReference type="EMBL" id="BMJQ01000006">
    <property type="protein sequence ID" value="GGF19248.1"/>
    <property type="molecule type" value="Genomic_DNA"/>
</dbReference>
<keyword evidence="1" id="KW-0812">Transmembrane</keyword>
<dbReference type="RefSeq" id="WP_189046402.1">
    <property type="nucleotide sequence ID" value="NZ_BMJQ01000006.1"/>
</dbReference>
<feature type="transmembrane region" description="Helical" evidence="1">
    <location>
        <begin position="20"/>
        <end position="42"/>
    </location>
</feature>
<accession>A0A8J3E3I1</accession>
<name>A0A8J3E3I1_9PROT</name>